<sequence length="131" mass="14278">MLRTNFPQDGEVTPEGPHFYCQGDGLGVHPSIIAIDLEDEEGDASSESSSSTNGSANLTETQIENSMQDIVSLPDYDQSTTLEGSNDLLNIVPLCEVSSDLENSRLAMQNEESEEYFDTTDELTSSPKKLI</sequence>
<reference evidence="2 3" key="1">
    <citation type="journal article" date="2021" name="BMC Biol.">
        <title>Horizontally acquired antibacterial genes associated with adaptive radiation of ladybird beetles.</title>
        <authorList>
            <person name="Li H.S."/>
            <person name="Tang X.F."/>
            <person name="Huang Y.H."/>
            <person name="Xu Z.Y."/>
            <person name="Chen M.L."/>
            <person name="Du X.Y."/>
            <person name="Qiu B.Y."/>
            <person name="Chen P.T."/>
            <person name="Zhang W."/>
            <person name="Slipinski A."/>
            <person name="Escalona H.E."/>
            <person name="Waterhouse R.M."/>
            <person name="Zwick A."/>
            <person name="Pang H."/>
        </authorList>
    </citation>
    <scope>NUCLEOTIDE SEQUENCE [LARGE SCALE GENOMIC DNA]</scope>
    <source>
        <strain evidence="2">SYSU2018</strain>
    </source>
</reference>
<keyword evidence="3" id="KW-1185">Reference proteome</keyword>
<evidence type="ECO:0000256" key="1">
    <source>
        <dbReference type="SAM" id="MobiDB-lite"/>
    </source>
</evidence>
<feature type="compositionally biased region" description="Acidic residues" evidence="1">
    <location>
        <begin position="111"/>
        <end position="121"/>
    </location>
</feature>
<feature type="compositionally biased region" description="Low complexity" evidence="1">
    <location>
        <begin position="45"/>
        <end position="59"/>
    </location>
</feature>
<feature type="compositionally biased region" description="Polar residues" evidence="1">
    <location>
        <begin position="122"/>
        <end position="131"/>
    </location>
</feature>
<feature type="region of interest" description="Disordered" evidence="1">
    <location>
        <begin position="110"/>
        <end position="131"/>
    </location>
</feature>
<dbReference type="EMBL" id="JABFTP020000124">
    <property type="protein sequence ID" value="KAL3279103.1"/>
    <property type="molecule type" value="Genomic_DNA"/>
</dbReference>
<proteinExistence type="predicted"/>
<dbReference type="Proteomes" id="UP001516400">
    <property type="component" value="Unassembled WGS sequence"/>
</dbReference>
<evidence type="ECO:0000313" key="2">
    <source>
        <dbReference type="EMBL" id="KAL3279103.1"/>
    </source>
</evidence>
<evidence type="ECO:0000313" key="3">
    <source>
        <dbReference type="Proteomes" id="UP001516400"/>
    </source>
</evidence>
<comment type="caution">
    <text evidence="2">The sequence shown here is derived from an EMBL/GenBank/DDBJ whole genome shotgun (WGS) entry which is preliminary data.</text>
</comment>
<organism evidence="2 3">
    <name type="scientific">Cryptolaemus montrouzieri</name>
    <dbReference type="NCBI Taxonomy" id="559131"/>
    <lineage>
        <taxon>Eukaryota</taxon>
        <taxon>Metazoa</taxon>
        <taxon>Ecdysozoa</taxon>
        <taxon>Arthropoda</taxon>
        <taxon>Hexapoda</taxon>
        <taxon>Insecta</taxon>
        <taxon>Pterygota</taxon>
        <taxon>Neoptera</taxon>
        <taxon>Endopterygota</taxon>
        <taxon>Coleoptera</taxon>
        <taxon>Polyphaga</taxon>
        <taxon>Cucujiformia</taxon>
        <taxon>Coccinelloidea</taxon>
        <taxon>Coccinellidae</taxon>
        <taxon>Scymninae</taxon>
        <taxon>Scymnini</taxon>
        <taxon>Cryptolaemus</taxon>
    </lineage>
</organism>
<name>A0ABD2NKD2_9CUCU</name>
<protein>
    <submittedName>
        <fullName evidence="2">Uncharacterized protein</fullName>
    </submittedName>
</protein>
<accession>A0ABD2NKD2</accession>
<dbReference type="AlphaFoldDB" id="A0ABD2NKD2"/>
<feature type="region of interest" description="Disordered" evidence="1">
    <location>
        <begin position="38"/>
        <end position="63"/>
    </location>
</feature>
<gene>
    <name evidence="2" type="ORF">HHI36_016617</name>
</gene>
<feature type="region of interest" description="Disordered" evidence="1">
    <location>
        <begin position="1"/>
        <end position="23"/>
    </location>
</feature>